<gene>
    <name evidence="1" type="ORF">SAMN04487977_102414</name>
</gene>
<reference evidence="1 2" key="1">
    <citation type="submission" date="2016-10" db="EMBL/GenBank/DDBJ databases">
        <authorList>
            <person name="de Groot N.N."/>
        </authorList>
    </citation>
    <scope>NUCLEOTIDE SEQUENCE [LARGE SCALE GENOMIC DNA]</scope>
    <source>
        <strain evidence="1 2">B25</strain>
    </source>
</reference>
<dbReference type="AlphaFoldDB" id="A0A1H9D4V3"/>
<sequence length="88" mass="10133">MDNIIFDKWIEIKNGVKVLIKRKSNSGDNAILILEINENGNLRQKALLVKDRKVFDDSGKMIDFGDAYPITTEYGKIMITKKFISVWI</sequence>
<dbReference type="Proteomes" id="UP000182360">
    <property type="component" value="Unassembled WGS sequence"/>
</dbReference>
<organism evidence="1 2">
    <name type="scientific">Treponema bryantii</name>
    <dbReference type="NCBI Taxonomy" id="163"/>
    <lineage>
        <taxon>Bacteria</taxon>
        <taxon>Pseudomonadati</taxon>
        <taxon>Spirochaetota</taxon>
        <taxon>Spirochaetia</taxon>
        <taxon>Spirochaetales</taxon>
        <taxon>Treponemataceae</taxon>
        <taxon>Treponema</taxon>
    </lineage>
</organism>
<proteinExistence type="predicted"/>
<keyword evidence="2" id="KW-1185">Reference proteome</keyword>
<dbReference type="EMBL" id="FOFU01000002">
    <property type="protein sequence ID" value="SEQ07818.1"/>
    <property type="molecule type" value="Genomic_DNA"/>
</dbReference>
<dbReference type="RefSeq" id="WP_074641594.1">
    <property type="nucleotide sequence ID" value="NZ_FOFU01000002.1"/>
</dbReference>
<evidence type="ECO:0000313" key="1">
    <source>
        <dbReference type="EMBL" id="SEQ07818.1"/>
    </source>
</evidence>
<protein>
    <submittedName>
        <fullName evidence="1">Uncharacterized protein</fullName>
    </submittedName>
</protein>
<accession>A0A1H9D4V3</accession>
<dbReference type="OrthoDB" id="361528at2"/>
<evidence type="ECO:0000313" key="2">
    <source>
        <dbReference type="Proteomes" id="UP000182360"/>
    </source>
</evidence>
<name>A0A1H9D4V3_9SPIR</name>